<feature type="transmembrane region" description="Helical" evidence="1">
    <location>
        <begin position="7"/>
        <end position="25"/>
    </location>
</feature>
<sequence>MSHQQRRTIALPLAMLIGAVFHGFFNKLSFLPPYLIFAMLFVTYCRVSAGQVRFRTFHWVLLAVQMSLGILLYLVLCRVNPLLAQGAMMCSFVPTAMAATTIGGMLGADVATMASFCLMSNMGVAVAAPVLFAAIGANPELSFLQSVGIILWKVVPLLILPFVCAVLLERFAPRWHKAVRDRQIISFWIWAASLTVVLGRTVEFLLAQPKENYTVEVLLAAVALVICLLQFTLGRYIGRRFGDTVAGGQSIGQKNTVLAIWMAQTWLDPLSSVAPAAYVIWQNIVNSWQLWRYKGDGRGRS</sequence>
<feature type="transmembrane region" description="Helical" evidence="1">
    <location>
        <begin position="82"/>
        <end position="106"/>
    </location>
</feature>
<gene>
    <name evidence="2" type="ORF">LG35_03700</name>
</gene>
<feature type="transmembrane region" description="Helical" evidence="1">
    <location>
        <begin position="56"/>
        <end position="76"/>
    </location>
</feature>
<feature type="transmembrane region" description="Helical" evidence="1">
    <location>
        <begin position="31"/>
        <end position="49"/>
    </location>
</feature>
<feature type="transmembrane region" description="Helical" evidence="1">
    <location>
        <begin position="149"/>
        <end position="172"/>
    </location>
</feature>
<evidence type="ECO:0000313" key="2">
    <source>
        <dbReference type="EMBL" id="KHE42358.1"/>
    </source>
</evidence>
<name>A0ABR4YKL9_9BACT</name>
<organism evidence="2 3">
    <name type="scientific">Alistipes inops</name>
    <dbReference type="NCBI Taxonomy" id="1501391"/>
    <lineage>
        <taxon>Bacteria</taxon>
        <taxon>Pseudomonadati</taxon>
        <taxon>Bacteroidota</taxon>
        <taxon>Bacteroidia</taxon>
        <taxon>Bacteroidales</taxon>
        <taxon>Rikenellaceae</taxon>
        <taxon>Alistipes</taxon>
    </lineage>
</organism>
<comment type="caution">
    <text evidence="2">The sequence shown here is derived from an EMBL/GenBank/DDBJ whole genome shotgun (WGS) entry which is preliminary data.</text>
</comment>
<proteinExistence type="predicted"/>
<keyword evidence="3" id="KW-1185">Reference proteome</keyword>
<keyword evidence="1" id="KW-1133">Transmembrane helix</keyword>
<evidence type="ECO:0000313" key="3">
    <source>
        <dbReference type="Proteomes" id="UP000030889"/>
    </source>
</evidence>
<accession>A0ABR4YKL9</accession>
<feature type="transmembrane region" description="Helical" evidence="1">
    <location>
        <begin position="118"/>
        <end position="137"/>
    </location>
</feature>
<dbReference type="Proteomes" id="UP000030889">
    <property type="component" value="Unassembled WGS sequence"/>
</dbReference>
<protein>
    <submittedName>
        <fullName evidence="2">Transporter</fullName>
    </submittedName>
</protein>
<keyword evidence="1" id="KW-0472">Membrane</keyword>
<dbReference type="RefSeq" id="WP_035472446.1">
    <property type="nucleotide sequence ID" value="NZ_JRGF01000004.1"/>
</dbReference>
<evidence type="ECO:0000256" key="1">
    <source>
        <dbReference type="SAM" id="Phobius"/>
    </source>
</evidence>
<dbReference type="EMBL" id="JRGF01000004">
    <property type="protein sequence ID" value="KHE42358.1"/>
    <property type="molecule type" value="Genomic_DNA"/>
</dbReference>
<dbReference type="InterPro" id="IPR038770">
    <property type="entry name" value="Na+/solute_symporter_sf"/>
</dbReference>
<dbReference type="Gene3D" id="1.20.1530.20">
    <property type="match status" value="1"/>
</dbReference>
<feature type="transmembrane region" description="Helical" evidence="1">
    <location>
        <begin position="213"/>
        <end position="233"/>
    </location>
</feature>
<keyword evidence="1" id="KW-0812">Transmembrane</keyword>
<reference evidence="2 3" key="1">
    <citation type="submission" date="2014-09" db="EMBL/GenBank/DDBJ databases">
        <title>Alistipes sp. 627, sp. nov., a novel member of the family Rikenellaceae isolated from human faeces.</title>
        <authorList>
            <person name="Shkoporov A.N."/>
            <person name="Chaplin A.V."/>
            <person name="Motuzova O.V."/>
            <person name="Kafarskaia L.I."/>
            <person name="Khokhlova E.V."/>
            <person name="Efimov B.A."/>
        </authorList>
    </citation>
    <scope>NUCLEOTIDE SEQUENCE [LARGE SCALE GENOMIC DNA]</scope>
    <source>
        <strain evidence="2 3">627</strain>
    </source>
</reference>
<feature type="transmembrane region" description="Helical" evidence="1">
    <location>
        <begin position="184"/>
        <end position="207"/>
    </location>
</feature>